<proteinExistence type="inferred from homology"/>
<keyword evidence="3" id="KW-0408">Iron</keyword>
<name>A0ABP0YPM4_9ROSI</name>
<dbReference type="SUPFAM" id="SSF48264">
    <property type="entry name" value="Cytochrome P450"/>
    <property type="match status" value="1"/>
</dbReference>
<dbReference type="Gene3D" id="1.10.630.10">
    <property type="entry name" value="Cytochrome P450"/>
    <property type="match status" value="1"/>
</dbReference>
<dbReference type="InterPro" id="IPR036396">
    <property type="entry name" value="Cyt_P450_sf"/>
</dbReference>
<organism evidence="4 5">
    <name type="scientific">Citrullus colocynthis</name>
    <name type="common">colocynth</name>
    <dbReference type="NCBI Taxonomy" id="252529"/>
    <lineage>
        <taxon>Eukaryota</taxon>
        <taxon>Viridiplantae</taxon>
        <taxon>Streptophyta</taxon>
        <taxon>Embryophyta</taxon>
        <taxon>Tracheophyta</taxon>
        <taxon>Spermatophyta</taxon>
        <taxon>Magnoliopsida</taxon>
        <taxon>eudicotyledons</taxon>
        <taxon>Gunneridae</taxon>
        <taxon>Pentapetalae</taxon>
        <taxon>rosids</taxon>
        <taxon>fabids</taxon>
        <taxon>Cucurbitales</taxon>
        <taxon>Cucurbitaceae</taxon>
        <taxon>Benincaseae</taxon>
        <taxon>Citrullus</taxon>
    </lineage>
</organism>
<evidence type="ECO:0000256" key="1">
    <source>
        <dbReference type="ARBA" id="ARBA00010617"/>
    </source>
</evidence>
<sequence>MWVVMGAILAFSVITWSYALKYSKYNAVKLPKGSMGLPILGESRQFFAPNPSFDLSPFIKDRILKYGPVFKTRLVGKPLIISADPELNYIIFQHEEQLFECWYPETFRKIFGGKSVGSLHGFMHKYLKNMIINVFGIENLKNMIFEVEVAATTRLKKWASHI</sequence>
<reference evidence="4 5" key="1">
    <citation type="submission" date="2024-03" db="EMBL/GenBank/DDBJ databases">
        <authorList>
            <person name="Gkanogiannis A."/>
            <person name="Becerra Lopez-Lavalle L."/>
        </authorList>
    </citation>
    <scope>NUCLEOTIDE SEQUENCE [LARGE SCALE GENOMIC DNA]</scope>
</reference>
<gene>
    <name evidence="4" type="ORF">CITCOLO1_LOCUS14619</name>
</gene>
<dbReference type="Proteomes" id="UP001642487">
    <property type="component" value="Chromosome 5"/>
</dbReference>
<comment type="similarity">
    <text evidence="1">Belongs to the cytochrome P450 family.</text>
</comment>
<protein>
    <recommendedName>
        <fullName evidence="6">Cytochrome P450</fullName>
    </recommendedName>
</protein>
<evidence type="ECO:0000313" key="4">
    <source>
        <dbReference type="EMBL" id="CAK9322469.1"/>
    </source>
</evidence>
<dbReference type="EMBL" id="OZ021739">
    <property type="protein sequence ID" value="CAK9322469.1"/>
    <property type="molecule type" value="Genomic_DNA"/>
</dbReference>
<keyword evidence="2" id="KW-0479">Metal-binding</keyword>
<dbReference type="PANTHER" id="PTHR24286:SF11">
    <property type="entry name" value="CYTOCHROME P450, FAMILY 87, SUBFAMILY A, POLYPEPTIDE 2"/>
    <property type="match status" value="1"/>
</dbReference>
<evidence type="ECO:0008006" key="6">
    <source>
        <dbReference type="Google" id="ProtNLM"/>
    </source>
</evidence>
<evidence type="ECO:0000256" key="2">
    <source>
        <dbReference type="ARBA" id="ARBA00022723"/>
    </source>
</evidence>
<evidence type="ECO:0000256" key="3">
    <source>
        <dbReference type="ARBA" id="ARBA00023004"/>
    </source>
</evidence>
<accession>A0ABP0YPM4</accession>
<dbReference type="PANTHER" id="PTHR24286">
    <property type="entry name" value="CYTOCHROME P450 26"/>
    <property type="match status" value="1"/>
</dbReference>
<keyword evidence="5" id="KW-1185">Reference proteome</keyword>
<evidence type="ECO:0000313" key="5">
    <source>
        <dbReference type="Proteomes" id="UP001642487"/>
    </source>
</evidence>